<name>A0AAU8RHT2_9FLAO</name>
<keyword evidence="3 6" id="KW-0326">Glycosidase</keyword>
<dbReference type="KEGG" id="cbat:M666_02110"/>
<dbReference type="InterPro" id="IPR006710">
    <property type="entry name" value="Glyco_hydro_43"/>
</dbReference>
<feature type="domain" description="Beta-xylosidase C-terminal Concanavalin A-like" evidence="7">
    <location>
        <begin position="321"/>
        <end position="524"/>
    </location>
</feature>
<feature type="active site" description="Proton acceptor" evidence="4">
    <location>
        <position position="15"/>
    </location>
</feature>
<evidence type="ECO:0000256" key="2">
    <source>
        <dbReference type="ARBA" id="ARBA00022801"/>
    </source>
</evidence>
<feature type="active site" description="Proton donor" evidence="4">
    <location>
        <position position="185"/>
    </location>
</feature>
<evidence type="ECO:0000256" key="5">
    <source>
        <dbReference type="PIRSR" id="PIRSR606710-2"/>
    </source>
</evidence>
<proteinExistence type="inferred from homology"/>
<dbReference type="SUPFAM" id="SSF49899">
    <property type="entry name" value="Concanavalin A-like lectins/glucanases"/>
    <property type="match status" value="1"/>
</dbReference>
<dbReference type="SUPFAM" id="SSF75005">
    <property type="entry name" value="Arabinanase/levansucrase/invertase"/>
    <property type="match status" value="1"/>
</dbReference>
<dbReference type="GeneID" id="78059527"/>
<evidence type="ECO:0000256" key="1">
    <source>
        <dbReference type="ARBA" id="ARBA00009865"/>
    </source>
</evidence>
<evidence type="ECO:0000259" key="7">
    <source>
        <dbReference type="Pfam" id="PF17851"/>
    </source>
</evidence>
<dbReference type="InterPro" id="IPR041542">
    <property type="entry name" value="GH43_C2"/>
</dbReference>
<protein>
    <submittedName>
        <fullName evidence="8">Beta-xylosidase</fullName>
    </submittedName>
</protein>
<evidence type="ECO:0000313" key="8">
    <source>
        <dbReference type="EMBL" id="AIZ40473.1"/>
    </source>
</evidence>
<evidence type="ECO:0000256" key="4">
    <source>
        <dbReference type="PIRSR" id="PIRSR606710-1"/>
    </source>
</evidence>
<sequence length="530" mass="60582">MRYITNPILKGFNPDPSICRVGDDYFIATSTFEWFPGVQIHHSKDLKNWEVIAHPLDRISQLEMKGVPDSCGVWAPCLSYHKGLFYLVYTNVKSFDGVWKDTPNYVVTSEDILGEWSEPAYLNSSGFDGSFFHDGDKTWFITMLVDHRKGKFFGGIELQEFHLEQRKLIGDVFYLTEGTEIGLSEGPHLYKRNGYYYLLLAEGGTEYGHAATVMRSKSITGPYEANTNNPILTTRNYPDHALQKAGHASMVATAYGDWYIVFLVGRPLTKLGSCILGRETAIEELVWKEDWPVLKTETSLPRLLIPASNLPEFLLKKTELRADFDTAELSIDFQSLRVPKTSDWFSLIERKGYMRLKGKESLSSTHTQALIARRLQHFNAEIQTKIEFEPENFQQLAGLVVYYNTGHYHYLYLSMEEGEKVLSVLSSDNFEIIEQKQSFTIPSGIPIVLRAIIARDTLQFSFSSNEIDFQPIGAVLDMSMLSDDYVREGSERYRPAFTGCLVGMCCQDLKTNNKEADFDWFEYKPLEDHE</sequence>
<accession>A0AAU8RHT2</accession>
<dbReference type="GO" id="GO:0005975">
    <property type="term" value="P:carbohydrate metabolic process"/>
    <property type="evidence" value="ECO:0007669"/>
    <property type="project" value="InterPro"/>
</dbReference>
<gene>
    <name evidence="8" type="ORF">M666_02110</name>
</gene>
<reference evidence="8 9" key="1">
    <citation type="journal article" date="2014" name="Environ. Microbiol.">
        <title>Contrasting genomic patterns and infection strategies of two co-existing Bacteroidetes podovirus genera.</title>
        <authorList>
            <person name="Holmfeldt K."/>
            <person name="Howard-Varona C."/>
            <person name="Solonenko N."/>
            <person name="Sullivan M.B."/>
        </authorList>
    </citation>
    <scope>NUCLEOTIDE SEQUENCE [LARGE SCALE GENOMIC DNA]</scope>
    <source>
        <strain evidence="8 9">18</strain>
    </source>
</reference>
<dbReference type="InterPro" id="IPR051795">
    <property type="entry name" value="Glycosyl_Hydrlase_43"/>
</dbReference>
<organism evidence="8 9">
    <name type="scientific">Cellulophaga baltica 18</name>
    <dbReference type="NCBI Taxonomy" id="1348584"/>
    <lineage>
        <taxon>Bacteria</taxon>
        <taxon>Pseudomonadati</taxon>
        <taxon>Bacteroidota</taxon>
        <taxon>Flavobacteriia</taxon>
        <taxon>Flavobacteriales</taxon>
        <taxon>Flavobacteriaceae</taxon>
        <taxon>Cellulophaga</taxon>
    </lineage>
</organism>
<dbReference type="Pfam" id="PF04616">
    <property type="entry name" value="Glyco_hydro_43"/>
    <property type="match status" value="1"/>
</dbReference>
<dbReference type="Gene3D" id="2.60.120.200">
    <property type="match status" value="1"/>
</dbReference>
<dbReference type="PANTHER" id="PTHR42812">
    <property type="entry name" value="BETA-XYLOSIDASE"/>
    <property type="match status" value="1"/>
</dbReference>
<keyword evidence="2 6" id="KW-0378">Hydrolase</keyword>
<dbReference type="EMBL" id="CP009976">
    <property type="protein sequence ID" value="AIZ40473.1"/>
    <property type="molecule type" value="Genomic_DNA"/>
</dbReference>
<dbReference type="InterPro" id="IPR013320">
    <property type="entry name" value="ConA-like_dom_sf"/>
</dbReference>
<dbReference type="AlphaFoldDB" id="A0AAU8RHT2"/>
<dbReference type="GO" id="GO:0004553">
    <property type="term" value="F:hydrolase activity, hydrolyzing O-glycosyl compounds"/>
    <property type="evidence" value="ECO:0007669"/>
    <property type="project" value="InterPro"/>
</dbReference>
<evidence type="ECO:0000256" key="3">
    <source>
        <dbReference type="ARBA" id="ARBA00023295"/>
    </source>
</evidence>
<evidence type="ECO:0000313" key="9">
    <source>
        <dbReference type="Proteomes" id="UP000030786"/>
    </source>
</evidence>
<dbReference type="Pfam" id="PF17851">
    <property type="entry name" value="GH43_C2"/>
    <property type="match status" value="1"/>
</dbReference>
<dbReference type="InterPro" id="IPR023296">
    <property type="entry name" value="Glyco_hydro_beta-prop_sf"/>
</dbReference>
<dbReference type="CDD" id="cd09000">
    <property type="entry name" value="GH43_SXA-like"/>
    <property type="match status" value="1"/>
</dbReference>
<comment type="similarity">
    <text evidence="1 6">Belongs to the glycosyl hydrolase 43 family.</text>
</comment>
<dbReference type="Proteomes" id="UP000030786">
    <property type="component" value="Chromosome"/>
</dbReference>
<dbReference type="Gene3D" id="2.115.10.20">
    <property type="entry name" value="Glycosyl hydrolase domain, family 43"/>
    <property type="match status" value="1"/>
</dbReference>
<dbReference type="RefSeq" id="WP_029444905.1">
    <property type="nucleotide sequence ID" value="NZ_CP009976.1"/>
</dbReference>
<feature type="site" description="Important for catalytic activity, responsible for pKa modulation of the active site Glu and correct orientation of both the proton donor and substrate" evidence="5">
    <location>
        <position position="128"/>
    </location>
</feature>
<evidence type="ECO:0000256" key="6">
    <source>
        <dbReference type="RuleBase" id="RU361187"/>
    </source>
</evidence>
<dbReference type="PANTHER" id="PTHR42812:SF12">
    <property type="entry name" value="BETA-XYLOSIDASE-RELATED"/>
    <property type="match status" value="1"/>
</dbReference>